<evidence type="ECO:0000313" key="2">
    <source>
        <dbReference type="EMBL" id="SDO75108.1"/>
    </source>
</evidence>
<dbReference type="InterPro" id="IPR002937">
    <property type="entry name" value="Amino_oxidase"/>
</dbReference>
<feature type="domain" description="Amine oxidase" evidence="1">
    <location>
        <begin position="41"/>
        <end position="101"/>
    </location>
</feature>
<accession>A0A1H0M3S1</accession>
<gene>
    <name evidence="2" type="ORF">SAMN04489867_0491</name>
</gene>
<organism evidence="2 3">
    <name type="scientific">Pedococcus dokdonensis</name>
    <dbReference type="NCBI Taxonomy" id="443156"/>
    <lineage>
        <taxon>Bacteria</taxon>
        <taxon>Bacillati</taxon>
        <taxon>Actinomycetota</taxon>
        <taxon>Actinomycetes</taxon>
        <taxon>Micrococcales</taxon>
        <taxon>Intrasporangiaceae</taxon>
        <taxon>Pedococcus</taxon>
    </lineage>
</organism>
<keyword evidence="3" id="KW-1185">Reference proteome</keyword>
<sequence length="109" mass="11395">MVGAGLAGLTCAVTPATTLAAAPDDEDLVRLELERLWSTSTREWDLLVRHHVAAALPAVPPPLALRRPVALGDGRFVAGDHRDTSSIQGAMASGRRVARAVAAHLGATR</sequence>
<dbReference type="AlphaFoldDB" id="A0A1H0M3S1"/>
<evidence type="ECO:0000259" key="1">
    <source>
        <dbReference type="Pfam" id="PF01593"/>
    </source>
</evidence>
<evidence type="ECO:0000313" key="3">
    <source>
        <dbReference type="Proteomes" id="UP000199077"/>
    </source>
</evidence>
<dbReference type="EMBL" id="LT629711">
    <property type="protein sequence ID" value="SDO75108.1"/>
    <property type="molecule type" value="Genomic_DNA"/>
</dbReference>
<dbReference type="GO" id="GO:0016491">
    <property type="term" value="F:oxidoreductase activity"/>
    <property type="evidence" value="ECO:0007669"/>
    <property type="project" value="InterPro"/>
</dbReference>
<reference evidence="3" key="1">
    <citation type="submission" date="2016-10" db="EMBL/GenBank/DDBJ databases">
        <authorList>
            <person name="Varghese N."/>
            <person name="Submissions S."/>
        </authorList>
    </citation>
    <scope>NUCLEOTIDE SEQUENCE [LARGE SCALE GENOMIC DNA]</scope>
    <source>
        <strain evidence="3">DSM 22329</strain>
    </source>
</reference>
<protein>
    <submittedName>
        <fullName evidence="2">Flavin containing amine oxidoreductase</fullName>
    </submittedName>
</protein>
<dbReference type="Pfam" id="PF01593">
    <property type="entry name" value="Amino_oxidase"/>
    <property type="match status" value="1"/>
</dbReference>
<proteinExistence type="predicted"/>
<name>A0A1H0M3S1_9MICO</name>
<dbReference type="STRING" id="443156.SAMN04489867_0491"/>
<dbReference type="Proteomes" id="UP000199077">
    <property type="component" value="Chromosome I"/>
</dbReference>